<dbReference type="EMBL" id="CAJPIZ010012550">
    <property type="protein sequence ID" value="CAG2113757.1"/>
    <property type="molecule type" value="Genomic_DNA"/>
</dbReference>
<dbReference type="InterPro" id="IPR038377">
    <property type="entry name" value="Na/Glc_symporter_sf"/>
</dbReference>
<organism evidence="8">
    <name type="scientific">Medioppia subpectinata</name>
    <dbReference type="NCBI Taxonomy" id="1979941"/>
    <lineage>
        <taxon>Eukaryota</taxon>
        <taxon>Metazoa</taxon>
        <taxon>Ecdysozoa</taxon>
        <taxon>Arthropoda</taxon>
        <taxon>Chelicerata</taxon>
        <taxon>Arachnida</taxon>
        <taxon>Acari</taxon>
        <taxon>Acariformes</taxon>
        <taxon>Sarcoptiformes</taxon>
        <taxon>Oribatida</taxon>
        <taxon>Brachypylina</taxon>
        <taxon>Oppioidea</taxon>
        <taxon>Oppiidae</taxon>
        <taxon>Medioppia</taxon>
    </lineage>
</organism>
<dbReference type="PANTHER" id="PTHR11819:SF150">
    <property type="entry name" value="SODIUM_MYO-INOSITOL COTRANSPORTER"/>
    <property type="match status" value="1"/>
</dbReference>
<evidence type="ECO:0000256" key="7">
    <source>
        <dbReference type="SAM" id="Phobius"/>
    </source>
</evidence>
<dbReference type="EMBL" id="OC867125">
    <property type="protein sequence ID" value="CAD7633327.1"/>
    <property type="molecule type" value="Genomic_DNA"/>
</dbReference>
<dbReference type="InterPro" id="IPR018212">
    <property type="entry name" value="Na/solute_symporter_CS"/>
</dbReference>
<keyword evidence="3 7" id="KW-0812">Transmembrane</keyword>
<evidence type="ECO:0000256" key="1">
    <source>
        <dbReference type="ARBA" id="ARBA00004141"/>
    </source>
</evidence>
<dbReference type="PANTHER" id="PTHR11819">
    <property type="entry name" value="SOLUTE CARRIER FAMILY 5"/>
    <property type="match status" value="1"/>
</dbReference>
<evidence type="ECO:0000256" key="4">
    <source>
        <dbReference type="ARBA" id="ARBA00022989"/>
    </source>
</evidence>
<proteinExistence type="inferred from homology"/>
<dbReference type="Gene3D" id="1.20.1730.10">
    <property type="entry name" value="Sodium/glucose cotransporter"/>
    <property type="match status" value="1"/>
</dbReference>
<keyword evidence="5 7" id="KW-0472">Membrane</keyword>
<dbReference type="Proteomes" id="UP000759131">
    <property type="component" value="Unassembled WGS sequence"/>
</dbReference>
<dbReference type="PROSITE" id="PS50283">
    <property type="entry name" value="NA_SOLUT_SYMP_3"/>
    <property type="match status" value="1"/>
</dbReference>
<dbReference type="GO" id="GO:0005886">
    <property type="term" value="C:plasma membrane"/>
    <property type="evidence" value="ECO:0007669"/>
    <property type="project" value="TreeGrafter"/>
</dbReference>
<feature type="transmembrane region" description="Helical" evidence="7">
    <location>
        <begin position="188"/>
        <end position="209"/>
    </location>
</feature>
<evidence type="ECO:0000256" key="2">
    <source>
        <dbReference type="ARBA" id="ARBA00006434"/>
    </source>
</evidence>
<evidence type="ECO:0000256" key="3">
    <source>
        <dbReference type="ARBA" id="ARBA00022692"/>
    </source>
</evidence>
<dbReference type="Pfam" id="PF00474">
    <property type="entry name" value="SSF"/>
    <property type="match status" value="1"/>
</dbReference>
<feature type="transmembrane region" description="Helical" evidence="7">
    <location>
        <begin position="6"/>
        <end position="28"/>
    </location>
</feature>
<evidence type="ECO:0000256" key="5">
    <source>
        <dbReference type="ARBA" id="ARBA00023136"/>
    </source>
</evidence>
<evidence type="ECO:0000256" key="6">
    <source>
        <dbReference type="RuleBase" id="RU362091"/>
    </source>
</evidence>
<dbReference type="OrthoDB" id="6132759at2759"/>
<dbReference type="AlphaFoldDB" id="A0A7R9L1Z8"/>
<reference evidence="8" key="1">
    <citation type="submission" date="2020-11" db="EMBL/GenBank/DDBJ databases">
        <authorList>
            <person name="Tran Van P."/>
        </authorList>
    </citation>
    <scope>NUCLEOTIDE SEQUENCE</scope>
</reference>
<comment type="similarity">
    <text evidence="2 6">Belongs to the sodium:solute symporter (SSF) (TC 2.A.21) family.</text>
</comment>
<evidence type="ECO:0000313" key="9">
    <source>
        <dbReference type="Proteomes" id="UP000759131"/>
    </source>
</evidence>
<dbReference type="GO" id="GO:0005412">
    <property type="term" value="F:D-glucose:sodium symporter activity"/>
    <property type="evidence" value="ECO:0007669"/>
    <property type="project" value="TreeGrafter"/>
</dbReference>
<keyword evidence="9" id="KW-1185">Reference proteome</keyword>
<feature type="transmembrane region" description="Helical" evidence="7">
    <location>
        <begin position="40"/>
        <end position="60"/>
    </location>
</feature>
<dbReference type="PROSITE" id="PS00457">
    <property type="entry name" value="NA_SOLUT_SYMP_2"/>
    <property type="match status" value="1"/>
</dbReference>
<sequence length="217" mass="25327">MQNGELYIYIQDIAANLSPPIAAIYILAIAWKRINEKGAFWALIIGLVAGVVRLIVNLIYREPICGEQDLRPNILKLHYILLTQKTEEFRLIRTTYWTRFDERERTDETENVDQIECQYINNESNTQSNGTLITGNADFVEKKVKESLIRNFFQWFCGINYKNQSESTLNDNLANIASIHQTKYEKRILMICLMIVISIAVTLFVYFSLPLEIRFYI</sequence>
<accession>A0A7R9L1Z8</accession>
<comment type="subcellular location">
    <subcellularLocation>
        <location evidence="1">Membrane</location>
        <topology evidence="1">Multi-pass membrane protein</topology>
    </subcellularLocation>
</comment>
<protein>
    <submittedName>
        <fullName evidence="8">Uncharacterized protein</fullName>
    </submittedName>
</protein>
<name>A0A7R9L1Z8_9ACAR</name>
<keyword evidence="4 7" id="KW-1133">Transmembrane helix</keyword>
<dbReference type="InterPro" id="IPR001734">
    <property type="entry name" value="Na/solute_symporter"/>
</dbReference>
<gene>
    <name evidence="8" type="ORF">OSB1V03_LOCUS13724</name>
</gene>
<evidence type="ECO:0000313" key="8">
    <source>
        <dbReference type="EMBL" id="CAD7633327.1"/>
    </source>
</evidence>